<dbReference type="InterPro" id="IPR036397">
    <property type="entry name" value="RNaseH_sf"/>
</dbReference>
<keyword evidence="5" id="KW-1185">Reference proteome</keyword>
<comment type="similarity">
    <text evidence="1">Belongs to the transposase IS21/IS408/IS1162 family.</text>
</comment>
<evidence type="ECO:0000259" key="3">
    <source>
        <dbReference type="PROSITE" id="PS50994"/>
    </source>
</evidence>
<organism evidence="4 5">
    <name type="scientific">Stieleria magnilauensis</name>
    <dbReference type="NCBI Taxonomy" id="2527963"/>
    <lineage>
        <taxon>Bacteria</taxon>
        <taxon>Pseudomonadati</taxon>
        <taxon>Planctomycetota</taxon>
        <taxon>Planctomycetia</taxon>
        <taxon>Pirellulales</taxon>
        <taxon>Pirellulaceae</taxon>
        <taxon>Stieleria</taxon>
    </lineage>
</organism>
<evidence type="ECO:0000256" key="1">
    <source>
        <dbReference type="ARBA" id="ARBA00009277"/>
    </source>
</evidence>
<evidence type="ECO:0000313" key="4">
    <source>
        <dbReference type="EMBL" id="QDV85409.1"/>
    </source>
</evidence>
<feature type="compositionally biased region" description="Polar residues" evidence="2">
    <location>
        <begin position="1"/>
        <end position="14"/>
    </location>
</feature>
<dbReference type="PANTHER" id="PTHR35004">
    <property type="entry name" value="TRANSPOSASE RV3428C-RELATED"/>
    <property type="match status" value="1"/>
</dbReference>
<dbReference type="PROSITE" id="PS50994">
    <property type="entry name" value="INTEGRASE"/>
    <property type="match status" value="1"/>
</dbReference>
<dbReference type="Pfam" id="PF22483">
    <property type="entry name" value="Mu-transpos_C_2"/>
    <property type="match status" value="1"/>
</dbReference>
<dbReference type="InterPro" id="IPR054353">
    <property type="entry name" value="IstA-like_C"/>
</dbReference>
<dbReference type="SUPFAM" id="SSF53098">
    <property type="entry name" value="Ribonuclease H-like"/>
    <property type="match status" value="1"/>
</dbReference>
<dbReference type="EMBL" id="CP036432">
    <property type="protein sequence ID" value="QDV85409.1"/>
    <property type="molecule type" value="Genomic_DNA"/>
</dbReference>
<feature type="compositionally biased region" description="Polar residues" evidence="2">
    <location>
        <begin position="79"/>
        <end position="88"/>
    </location>
</feature>
<sequence length="561" mass="63054">MSNRLSMATHQSIENLHRSGHSNRKIARLLSIDRGAVNKHVRQIRAESQAQKESGSTGEGIQNRPQAPTGSEADLAPDSVQNRPQAPTGSEALDQDDPATPKPSSSDVEPADSTGSKSQCSEYQKHIETKLGDGLSAVRIHQDLKIEYGFEGSYYSVLRFIRKLAKKTPLPFRRMETEPGQEAQIDFGTAALVIDKVTGKKRRPWMFRIVLSCSRKAYSEVVWRQTTDNFIAAIENSFHYFGGVPKTLVIDNLKAAVQKADWYDPEIHPKLQSFAAHYGTAILPTKPYTPEHKGKVESGVKYVKNNALKGRTFGSLAEQNDHLLHWESTVADTRIHGTTKKQVRGQFIAVDRPALMPLPRDRFAMFHEARRSVSRDGHLEVDKAYYSAPPEYIGRRVWVRWDTRLVRVFNDQWKKIAIHSKAEPGRFRTDSAHIPAEKVTTVERGTDALMRQIAAIGPNSKAWSQLVIASRGVQGVRVLVGLKALAGKYTYDELERACGTAVSHNACRLKTIRNLLKRPAPREQLPLPFIDEHPLIRPLSDYSVDSLNAFRKERNHEHESS</sequence>
<evidence type="ECO:0000256" key="2">
    <source>
        <dbReference type="SAM" id="MobiDB-lite"/>
    </source>
</evidence>
<accession>A0ABX5XTR5</accession>
<feature type="region of interest" description="Disordered" evidence="2">
    <location>
        <begin position="41"/>
        <end position="122"/>
    </location>
</feature>
<name>A0ABX5XTR5_9BACT</name>
<feature type="compositionally biased region" description="Polar residues" evidence="2">
    <location>
        <begin position="102"/>
        <end position="122"/>
    </location>
</feature>
<gene>
    <name evidence="4" type="ORF">TBK1r_43890</name>
</gene>
<dbReference type="InterPro" id="IPR001584">
    <property type="entry name" value="Integrase_cat-core"/>
</dbReference>
<dbReference type="Pfam" id="PF00665">
    <property type="entry name" value="rve"/>
    <property type="match status" value="1"/>
</dbReference>
<reference evidence="4 5" key="1">
    <citation type="submission" date="2019-02" db="EMBL/GenBank/DDBJ databases">
        <title>Deep-cultivation of Planctomycetes and their phenomic and genomic characterization uncovers novel biology.</title>
        <authorList>
            <person name="Wiegand S."/>
            <person name="Jogler M."/>
            <person name="Boedeker C."/>
            <person name="Pinto D."/>
            <person name="Vollmers J."/>
            <person name="Rivas-Marin E."/>
            <person name="Kohn T."/>
            <person name="Peeters S.H."/>
            <person name="Heuer A."/>
            <person name="Rast P."/>
            <person name="Oberbeckmann S."/>
            <person name="Bunk B."/>
            <person name="Jeske O."/>
            <person name="Meyerdierks A."/>
            <person name="Storesund J.E."/>
            <person name="Kallscheuer N."/>
            <person name="Luecker S."/>
            <person name="Lage O.M."/>
            <person name="Pohl T."/>
            <person name="Merkel B.J."/>
            <person name="Hornburger P."/>
            <person name="Mueller R.-W."/>
            <person name="Bruemmer F."/>
            <person name="Labrenz M."/>
            <person name="Spormann A.M."/>
            <person name="Op den Camp H."/>
            <person name="Overmann J."/>
            <person name="Amann R."/>
            <person name="Jetten M.S.M."/>
            <person name="Mascher T."/>
            <person name="Medema M.H."/>
            <person name="Devos D.P."/>
            <person name="Kaster A.-K."/>
            <person name="Ovreas L."/>
            <person name="Rohde M."/>
            <person name="Galperin M.Y."/>
            <person name="Jogler C."/>
        </authorList>
    </citation>
    <scope>NUCLEOTIDE SEQUENCE [LARGE SCALE GENOMIC DNA]</scope>
    <source>
        <strain evidence="4 5">TBK1r</strain>
    </source>
</reference>
<dbReference type="NCBIfam" id="NF033546">
    <property type="entry name" value="transpos_IS21"/>
    <property type="match status" value="1"/>
</dbReference>
<evidence type="ECO:0000313" key="5">
    <source>
        <dbReference type="Proteomes" id="UP000318081"/>
    </source>
</evidence>
<feature type="domain" description="Integrase catalytic" evidence="3">
    <location>
        <begin position="175"/>
        <end position="351"/>
    </location>
</feature>
<dbReference type="PANTHER" id="PTHR35004:SF8">
    <property type="entry name" value="TRANSPOSASE RV3428C-RELATED"/>
    <property type="match status" value="1"/>
</dbReference>
<feature type="region of interest" description="Disordered" evidence="2">
    <location>
        <begin position="1"/>
        <end position="20"/>
    </location>
</feature>
<feature type="compositionally biased region" description="Polar residues" evidence="2">
    <location>
        <begin position="46"/>
        <end position="69"/>
    </location>
</feature>
<protein>
    <submittedName>
        <fullName evidence="4">Integrase core domain protein</fullName>
    </submittedName>
</protein>
<dbReference type="InterPro" id="IPR012337">
    <property type="entry name" value="RNaseH-like_sf"/>
</dbReference>
<dbReference type="Proteomes" id="UP000318081">
    <property type="component" value="Chromosome"/>
</dbReference>
<proteinExistence type="inferred from homology"/>
<dbReference type="Gene3D" id="3.30.420.10">
    <property type="entry name" value="Ribonuclease H-like superfamily/Ribonuclease H"/>
    <property type="match status" value="1"/>
</dbReference>